<evidence type="ECO:0000256" key="6">
    <source>
        <dbReference type="ARBA" id="ARBA00050026"/>
    </source>
</evidence>
<gene>
    <name evidence="9" type="ORF">BJ983_001663</name>
</gene>
<dbReference type="InterPro" id="IPR029060">
    <property type="entry name" value="PIN-like_dom_sf"/>
</dbReference>
<dbReference type="PANTHER" id="PTHR42646:SF2">
    <property type="entry name" value="5'-3' EXONUCLEASE FAMILY PROTEIN"/>
    <property type="match status" value="1"/>
</dbReference>
<dbReference type="InterPro" id="IPR008918">
    <property type="entry name" value="HhH2"/>
</dbReference>
<evidence type="ECO:0000259" key="8">
    <source>
        <dbReference type="SMART" id="SM00475"/>
    </source>
</evidence>
<keyword evidence="3 9" id="KW-0269">Exonuclease</keyword>
<dbReference type="CDD" id="cd09859">
    <property type="entry name" value="PIN_53EXO"/>
    <property type="match status" value="1"/>
</dbReference>
<feature type="domain" description="5'-3' exonuclease" evidence="8">
    <location>
        <begin position="6"/>
        <end position="296"/>
    </location>
</feature>
<dbReference type="SUPFAM" id="SSF47807">
    <property type="entry name" value="5' to 3' exonuclease, C-terminal subdomain"/>
    <property type="match status" value="1"/>
</dbReference>
<dbReference type="InterPro" id="IPR036279">
    <property type="entry name" value="5-3_exonuclease_C_sf"/>
</dbReference>
<protein>
    <recommendedName>
        <fullName evidence="6">5'-3' exonuclease</fullName>
    </recommendedName>
</protein>
<dbReference type="InterPro" id="IPR038969">
    <property type="entry name" value="FEN"/>
</dbReference>
<evidence type="ECO:0000256" key="1">
    <source>
        <dbReference type="ARBA" id="ARBA00022722"/>
    </source>
</evidence>
<evidence type="ECO:0000256" key="5">
    <source>
        <dbReference type="ARBA" id="ARBA00049957"/>
    </source>
</evidence>
<evidence type="ECO:0000256" key="4">
    <source>
        <dbReference type="ARBA" id="ARBA00023125"/>
    </source>
</evidence>
<dbReference type="InterPro" id="IPR020045">
    <property type="entry name" value="DNA_polI_H3TH"/>
</dbReference>
<dbReference type="SMART" id="SM00475">
    <property type="entry name" value="53EXOc"/>
    <property type="match status" value="1"/>
</dbReference>
<keyword evidence="4" id="KW-0238">DNA-binding</keyword>
<sequence length="330" mass="34287">METTEGPVLLLDSASLWFRAFYGVPSSLTAADGTPVNAIRGFCDMVARLVRARQPSAVVACLDRDWRPAFRVRALPSYKAHRVDTSSGIDPSDPSVGGGPDAEAAPAELGVQVPVILDVLAAAGIPTAGAEGFEADDVIGTLASGEATRTVEVVTGDRDLLQLVRDEPTSVRIVYIARGVSKYEVYGPEEVAAKYGVPVGRAGDGYAEMAMLRGDPSDGLPGVPGVGEKTASQVVSKFDSWAELITAVVDGGDARLSAAVRSKLVKAAPYLTVAPEVVLVAKDAPIDWTGSTRSLPHAPADPDALAALAERWNLAGSVDRLTAALAGRDA</sequence>
<evidence type="ECO:0000256" key="2">
    <source>
        <dbReference type="ARBA" id="ARBA00022801"/>
    </source>
</evidence>
<dbReference type="PANTHER" id="PTHR42646">
    <property type="entry name" value="FLAP ENDONUCLEASE XNI"/>
    <property type="match status" value="1"/>
</dbReference>
<dbReference type="SUPFAM" id="SSF88723">
    <property type="entry name" value="PIN domain-like"/>
    <property type="match status" value="1"/>
</dbReference>
<proteinExistence type="predicted"/>
<name>A0A7Y9DUC5_9PSEU</name>
<dbReference type="AlphaFoldDB" id="A0A7Y9DUC5"/>
<dbReference type="CDD" id="cd09898">
    <property type="entry name" value="H3TH_53EXO"/>
    <property type="match status" value="1"/>
</dbReference>
<dbReference type="GO" id="GO:0033567">
    <property type="term" value="P:DNA replication, Okazaki fragment processing"/>
    <property type="evidence" value="ECO:0007669"/>
    <property type="project" value="InterPro"/>
</dbReference>
<dbReference type="Pfam" id="PF02739">
    <property type="entry name" value="5_3_exonuc_N"/>
    <property type="match status" value="1"/>
</dbReference>
<keyword evidence="10" id="KW-1185">Reference proteome</keyword>
<evidence type="ECO:0000256" key="7">
    <source>
        <dbReference type="SAM" id="MobiDB-lite"/>
    </source>
</evidence>
<dbReference type="Pfam" id="PF01367">
    <property type="entry name" value="5_3_exonuc"/>
    <property type="match status" value="1"/>
</dbReference>
<accession>A0A7Y9DUC5</accession>
<dbReference type="InterPro" id="IPR002421">
    <property type="entry name" value="5-3_exonuclease"/>
</dbReference>
<dbReference type="EMBL" id="JACCBN010000001">
    <property type="protein sequence ID" value="NYD35561.1"/>
    <property type="molecule type" value="Genomic_DNA"/>
</dbReference>
<keyword evidence="1" id="KW-0540">Nuclease</keyword>
<dbReference type="SMART" id="SM00279">
    <property type="entry name" value="HhH2"/>
    <property type="match status" value="1"/>
</dbReference>
<comment type="function">
    <text evidence="5">5'-3' exonuclease acting preferentially on double-stranded DNA.</text>
</comment>
<reference evidence="9 10" key="1">
    <citation type="submission" date="2020-07" db="EMBL/GenBank/DDBJ databases">
        <title>Sequencing the genomes of 1000 actinobacteria strains.</title>
        <authorList>
            <person name="Klenk H.-P."/>
        </authorList>
    </citation>
    <scope>NUCLEOTIDE SEQUENCE [LARGE SCALE GENOMIC DNA]</scope>
    <source>
        <strain evidence="9 10">DSM 45772</strain>
    </source>
</reference>
<evidence type="ECO:0000313" key="9">
    <source>
        <dbReference type="EMBL" id="NYD35561.1"/>
    </source>
</evidence>
<dbReference type="Gene3D" id="3.40.50.1010">
    <property type="entry name" value="5'-nuclease"/>
    <property type="match status" value="1"/>
</dbReference>
<dbReference type="InterPro" id="IPR020046">
    <property type="entry name" value="5-3_exonucl_a-hlix_arch_N"/>
</dbReference>
<dbReference type="Proteomes" id="UP000535890">
    <property type="component" value="Unassembled WGS sequence"/>
</dbReference>
<dbReference type="GO" id="GO:0017108">
    <property type="term" value="F:5'-flap endonuclease activity"/>
    <property type="evidence" value="ECO:0007669"/>
    <property type="project" value="InterPro"/>
</dbReference>
<dbReference type="GO" id="GO:0003677">
    <property type="term" value="F:DNA binding"/>
    <property type="evidence" value="ECO:0007669"/>
    <property type="project" value="UniProtKB-KW"/>
</dbReference>
<evidence type="ECO:0000256" key="3">
    <source>
        <dbReference type="ARBA" id="ARBA00022839"/>
    </source>
</evidence>
<comment type="caution">
    <text evidence="9">The sequence shown here is derived from an EMBL/GenBank/DDBJ whole genome shotgun (WGS) entry which is preliminary data.</text>
</comment>
<keyword evidence="2" id="KW-0378">Hydrolase</keyword>
<organism evidence="9 10">
    <name type="scientific">Actinomycetospora corticicola</name>
    <dbReference type="NCBI Taxonomy" id="663602"/>
    <lineage>
        <taxon>Bacteria</taxon>
        <taxon>Bacillati</taxon>
        <taxon>Actinomycetota</taxon>
        <taxon>Actinomycetes</taxon>
        <taxon>Pseudonocardiales</taxon>
        <taxon>Pseudonocardiaceae</taxon>
        <taxon>Actinomycetospora</taxon>
    </lineage>
</organism>
<dbReference type="GO" id="GO:0008409">
    <property type="term" value="F:5'-3' exonuclease activity"/>
    <property type="evidence" value="ECO:0007669"/>
    <property type="project" value="InterPro"/>
</dbReference>
<feature type="region of interest" description="Disordered" evidence="7">
    <location>
        <begin position="83"/>
        <end position="104"/>
    </location>
</feature>
<evidence type="ECO:0000313" key="10">
    <source>
        <dbReference type="Proteomes" id="UP000535890"/>
    </source>
</evidence>
<dbReference type="Gene3D" id="1.10.150.20">
    <property type="entry name" value="5' to 3' exonuclease, C-terminal subdomain"/>
    <property type="match status" value="1"/>
</dbReference>